<evidence type="ECO:0000256" key="4">
    <source>
        <dbReference type="ARBA" id="ARBA00022989"/>
    </source>
</evidence>
<feature type="transmembrane region" description="Helical" evidence="7">
    <location>
        <begin position="295"/>
        <end position="317"/>
    </location>
</feature>
<keyword evidence="4 7" id="KW-1133">Transmembrane helix</keyword>
<feature type="transmembrane region" description="Helical" evidence="7">
    <location>
        <begin position="208"/>
        <end position="229"/>
    </location>
</feature>
<evidence type="ECO:0000256" key="2">
    <source>
        <dbReference type="ARBA" id="ARBA00010992"/>
    </source>
</evidence>
<accession>A0A8K0TRE6</accession>
<evidence type="ECO:0000313" key="9">
    <source>
        <dbReference type="EMBL" id="KAH7369392.1"/>
    </source>
</evidence>
<dbReference type="AlphaFoldDB" id="A0A8K0TRE6"/>
<feature type="transmembrane region" description="Helical" evidence="7">
    <location>
        <begin position="77"/>
        <end position="102"/>
    </location>
</feature>
<proteinExistence type="inferred from homology"/>
<dbReference type="GO" id="GO:0005351">
    <property type="term" value="F:carbohydrate:proton symporter activity"/>
    <property type="evidence" value="ECO:0007669"/>
    <property type="project" value="TreeGrafter"/>
</dbReference>
<organism evidence="9 10">
    <name type="scientific">Plectosphaerella cucumerina</name>
    <dbReference type="NCBI Taxonomy" id="40658"/>
    <lineage>
        <taxon>Eukaryota</taxon>
        <taxon>Fungi</taxon>
        <taxon>Dikarya</taxon>
        <taxon>Ascomycota</taxon>
        <taxon>Pezizomycotina</taxon>
        <taxon>Sordariomycetes</taxon>
        <taxon>Hypocreomycetidae</taxon>
        <taxon>Glomerellales</taxon>
        <taxon>Plectosphaerellaceae</taxon>
        <taxon>Plectosphaerella</taxon>
    </lineage>
</organism>
<evidence type="ECO:0000256" key="7">
    <source>
        <dbReference type="SAM" id="Phobius"/>
    </source>
</evidence>
<dbReference type="InterPro" id="IPR005828">
    <property type="entry name" value="MFS_sugar_transport-like"/>
</dbReference>
<dbReference type="EMBL" id="JAGPXD010000002">
    <property type="protein sequence ID" value="KAH7369392.1"/>
    <property type="molecule type" value="Genomic_DNA"/>
</dbReference>
<dbReference type="PROSITE" id="PS50850">
    <property type="entry name" value="MFS"/>
    <property type="match status" value="1"/>
</dbReference>
<feature type="transmembrane region" description="Helical" evidence="7">
    <location>
        <begin position="445"/>
        <end position="466"/>
    </location>
</feature>
<dbReference type="Pfam" id="PF00083">
    <property type="entry name" value="Sugar_tr"/>
    <property type="match status" value="1"/>
</dbReference>
<comment type="caution">
    <text evidence="9">The sequence shown here is derived from an EMBL/GenBank/DDBJ whole genome shotgun (WGS) entry which is preliminary data.</text>
</comment>
<feature type="domain" description="Major facilitator superfamily (MFS) profile" evidence="8">
    <location>
        <begin position="35"/>
        <end position="500"/>
    </location>
</feature>
<dbReference type="SUPFAM" id="SSF103473">
    <property type="entry name" value="MFS general substrate transporter"/>
    <property type="match status" value="1"/>
</dbReference>
<feature type="transmembrane region" description="Helical" evidence="7">
    <location>
        <begin position="362"/>
        <end position="389"/>
    </location>
</feature>
<comment type="subcellular location">
    <subcellularLocation>
        <location evidence="1">Membrane</location>
        <topology evidence="1">Multi-pass membrane protein</topology>
    </subcellularLocation>
</comment>
<evidence type="ECO:0000256" key="3">
    <source>
        <dbReference type="ARBA" id="ARBA00022692"/>
    </source>
</evidence>
<dbReference type="InterPro" id="IPR050360">
    <property type="entry name" value="MFS_Sugar_Transporters"/>
</dbReference>
<comment type="similarity">
    <text evidence="2">Belongs to the major facilitator superfamily. Sugar transporter (TC 2.A.1.1) family.</text>
</comment>
<feature type="transmembrane region" description="Helical" evidence="7">
    <location>
        <begin position="32"/>
        <end position="57"/>
    </location>
</feature>
<evidence type="ECO:0000313" key="10">
    <source>
        <dbReference type="Proteomes" id="UP000813385"/>
    </source>
</evidence>
<keyword evidence="3 7" id="KW-0812">Transmembrane</keyword>
<dbReference type="InterPro" id="IPR036259">
    <property type="entry name" value="MFS_trans_sf"/>
</dbReference>
<dbReference type="Gene3D" id="1.20.1250.20">
    <property type="entry name" value="MFS general substrate transporter like domains"/>
    <property type="match status" value="1"/>
</dbReference>
<protein>
    <submittedName>
        <fullName evidence="9">General substrate transporter</fullName>
    </submittedName>
</protein>
<evidence type="ECO:0000256" key="5">
    <source>
        <dbReference type="ARBA" id="ARBA00023136"/>
    </source>
</evidence>
<feature type="transmembrane region" description="Helical" evidence="7">
    <location>
        <begin position="114"/>
        <end position="134"/>
    </location>
</feature>
<dbReference type="PANTHER" id="PTHR48022">
    <property type="entry name" value="PLASTIDIC GLUCOSE TRANSPORTER 4"/>
    <property type="match status" value="1"/>
</dbReference>
<feature type="transmembrane region" description="Helical" evidence="7">
    <location>
        <begin position="329"/>
        <end position="350"/>
    </location>
</feature>
<reference evidence="9" key="1">
    <citation type="journal article" date="2021" name="Nat. Commun.">
        <title>Genetic determinants of endophytism in the Arabidopsis root mycobiome.</title>
        <authorList>
            <person name="Mesny F."/>
            <person name="Miyauchi S."/>
            <person name="Thiergart T."/>
            <person name="Pickel B."/>
            <person name="Atanasova L."/>
            <person name="Karlsson M."/>
            <person name="Huettel B."/>
            <person name="Barry K.W."/>
            <person name="Haridas S."/>
            <person name="Chen C."/>
            <person name="Bauer D."/>
            <person name="Andreopoulos W."/>
            <person name="Pangilinan J."/>
            <person name="LaButti K."/>
            <person name="Riley R."/>
            <person name="Lipzen A."/>
            <person name="Clum A."/>
            <person name="Drula E."/>
            <person name="Henrissat B."/>
            <person name="Kohler A."/>
            <person name="Grigoriev I.V."/>
            <person name="Martin F.M."/>
            <person name="Hacquard S."/>
        </authorList>
    </citation>
    <scope>NUCLEOTIDE SEQUENCE</scope>
    <source>
        <strain evidence="9">MPI-CAGE-AT-0016</strain>
    </source>
</reference>
<name>A0A8K0TRE6_9PEZI</name>
<feature type="transmembrane region" description="Helical" evidence="7">
    <location>
        <begin position="409"/>
        <end position="433"/>
    </location>
</feature>
<evidence type="ECO:0000259" key="8">
    <source>
        <dbReference type="PROSITE" id="PS50850"/>
    </source>
</evidence>
<evidence type="ECO:0000256" key="6">
    <source>
        <dbReference type="SAM" id="MobiDB-lite"/>
    </source>
</evidence>
<dbReference type="OrthoDB" id="6612291at2759"/>
<feature type="transmembrane region" description="Helical" evidence="7">
    <location>
        <begin position="146"/>
        <end position="167"/>
    </location>
</feature>
<sequence>MSPVTRADSAIPDTNLFGHLTLWQSVKKWRRVVLYCFAMTSAIMMYGFDYVIVGTVTAMPSFQRDFGERLEEGSDQFILPSLWLGLWNFISPGCAMVGAIAGGHFQDRYGRRSSLALGSLLCAAGVAVCFASEVPDVLQSRRIMFLAGKGFQGGAIGMVMATAQTYMSEILPPNLRGPLLAFFPMFTLLGQLIGAAVIFACLDLQRGYVVAFGTQWIFSAVPMVLAFLIPESPAFLVRKDRIEDAIKSQARLDCPGTDTRRVVEGIRVDIEHERRLASATYRDSFRKGNLRRTMIVMFANMVPQLFGLALLAKASYFVQIVGMKASLSVLVLILGILGGLIGNVASMWTLNKFGRRPLTVTSLSAATVLWASMGVAGCFSGPATVWSVYRAPSFPYSPLHHADPTRYTSAVMVAVIVICGMGAWPCAHVIGAETSALHLRAKAQGLGYFTAGFGAAAFGFFLPYIFNPDQGNLRAKTGFVYAGFCAVGVVITFFCVPEMKGRTTSEIDRMFELQLSARKFKSWTNPSAVGTKEEEQRPDSSASPV</sequence>
<gene>
    <name evidence="9" type="ORF">B0T11DRAFT_222312</name>
</gene>
<keyword evidence="5 7" id="KW-0472">Membrane</keyword>
<feature type="transmembrane region" description="Helical" evidence="7">
    <location>
        <begin position="478"/>
        <end position="496"/>
    </location>
</feature>
<dbReference type="GO" id="GO:0016020">
    <property type="term" value="C:membrane"/>
    <property type="evidence" value="ECO:0007669"/>
    <property type="project" value="UniProtKB-SubCell"/>
</dbReference>
<keyword evidence="10" id="KW-1185">Reference proteome</keyword>
<dbReference type="Proteomes" id="UP000813385">
    <property type="component" value="Unassembled WGS sequence"/>
</dbReference>
<evidence type="ECO:0000256" key="1">
    <source>
        <dbReference type="ARBA" id="ARBA00004141"/>
    </source>
</evidence>
<dbReference type="InterPro" id="IPR020846">
    <property type="entry name" value="MFS_dom"/>
</dbReference>
<feature type="region of interest" description="Disordered" evidence="6">
    <location>
        <begin position="526"/>
        <end position="545"/>
    </location>
</feature>
<dbReference type="PANTHER" id="PTHR48022:SF41">
    <property type="entry name" value="MAJOR FACILITATOR SUPERFAMILY (MFS) PROFILE DOMAIN-CONTAINING PROTEIN"/>
    <property type="match status" value="1"/>
</dbReference>
<feature type="transmembrane region" description="Helical" evidence="7">
    <location>
        <begin position="179"/>
        <end position="202"/>
    </location>
</feature>